<keyword evidence="4 7" id="KW-0812">Transmembrane</keyword>
<feature type="transmembrane region" description="Helical" evidence="7">
    <location>
        <begin position="303"/>
        <end position="324"/>
    </location>
</feature>
<reference evidence="9 10" key="1">
    <citation type="submission" date="2020-06" db="EMBL/GenBank/DDBJ databases">
        <title>Actinokineospora xiongansis sp. nov., isolated from soil of Baiyangdian.</title>
        <authorList>
            <person name="Zhang X."/>
        </authorList>
    </citation>
    <scope>NUCLEOTIDE SEQUENCE [LARGE SCALE GENOMIC DNA]</scope>
    <source>
        <strain evidence="9 10">HBU206404</strain>
    </source>
</reference>
<organism evidence="9 10">
    <name type="scientific">Actinokineospora xionganensis</name>
    <dbReference type="NCBI Taxonomy" id="2684470"/>
    <lineage>
        <taxon>Bacteria</taxon>
        <taxon>Bacillati</taxon>
        <taxon>Actinomycetota</taxon>
        <taxon>Actinomycetes</taxon>
        <taxon>Pseudonocardiales</taxon>
        <taxon>Pseudonocardiaceae</taxon>
        <taxon>Actinokineospora</taxon>
    </lineage>
</organism>
<dbReference type="PROSITE" id="PS50850">
    <property type="entry name" value="MFS"/>
    <property type="match status" value="1"/>
</dbReference>
<dbReference type="PANTHER" id="PTHR42718">
    <property type="entry name" value="MAJOR FACILITATOR SUPERFAMILY MULTIDRUG TRANSPORTER MFSC"/>
    <property type="match status" value="1"/>
</dbReference>
<sequence>MAEPTTAPSKYRAIVLTACGGTFLAMLDSTVTNLAVPDLQRAFPSASVPDLSWVISGYAVMFAALLAPAGRLADALGRRKVFAVGVGLFTLASLLCALAPSLPTLVIARFLQGAGAAAMIPASLAILLLDGPAERRPQSIALWSTASAVAAALGPAVGGVLVEQFGWQSVFLINLPLGLIVIAATLRVVPKPESSTRGALPDMVGTGLVAIGVGGLTLAVSEGASWGWLDVRTLASAVIGVAALAFAVFRSRSHPTPAIETSLWGNRTFAATNIVSLFYGMAQYAWMLGSVLYLTEIWGYGELLAGVANTPGAFAASVAALGLARVAGKIGGPRTAVIGGLIAFTACGLWFTFGLIDHAAFLTFWLPAALLAGAGMGAATMGTSAAAAMSAPPTRFASSSGLNTTARQFGGALGIAMMAVVLQQSTGIDGTRDVDAYSNMFLFCTLMMIAALVVAVGWLKFPAPAAAPTTDVPAAAKAKG</sequence>
<feature type="transmembrane region" description="Helical" evidence="7">
    <location>
        <begin position="409"/>
        <end position="428"/>
    </location>
</feature>
<dbReference type="RefSeq" id="WP_187220390.1">
    <property type="nucleotide sequence ID" value="NZ_JABVED010000005.1"/>
</dbReference>
<evidence type="ECO:0000313" key="9">
    <source>
        <dbReference type="EMBL" id="MBC6447912.1"/>
    </source>
</evidence>
<feature type="transmembrane region" description="Helical" evidence="7">
    <location>
        <begin position="440"/>
        <end position="459"/>
    </location>
</feature>
<dbReference type="EMBL" id="JABVED010000005">
    <property type="protein sequence ID" value="MBC6447912.1"/>
    <property type="molecule type" value="Genomic_DNA"/>
</dbReference>
<evidence type="ECO:0000256" key="5">
    <source>
        <dbReference type="ARBA" id="ARBA00022989"/>
    </source>
</evidence>
<feature type="transmembrane region" description="Helical" evidence="7">
    <location>
        <begin position="51"/>
        <end position="69"/>
    </location>
</feature>
<keyword evidence="5 7" id="KW-1133">Transmembrane helix</keyword>
<dbReference type="PANTHER" id="PTHR42718:SF48">
    <property type="entry name" value="CONSERVED TWO-DOMAIN MEMBRANE PROTEIN-RELATED"/>
    <property type="match status" value="1"/>
</dbReference>
<dbReference type="PROSITE" id="PS00216">
    <property type="entry name" value="SUGAR_TRANSPORT_1"/>
    <property type="match status" value="1"/>
</dbReference>
<comment type="subcellular location">
    <subcellularLocation>
        <location evidence="1">Cell membrane</location>
        <topology evidence="1">Multi-pass membrane protein</topology>
    </subcellularLocation>
</comment>
<dbReference type="NCBIfam" id="TIGR00711">
    <property type="entry name" value="efflux_EmrB"/>
    <property type="match status" value="1"/>
</dbReference>
<feature type="transmembrane region" description="Helical" evidence="7">
    <location>
        <begin position="81"/>
        <end position="100"/>
    </location>
</feature>
<feature type="transmembrane region" description="Helical" evidence="7">
    <location>
        <begin position="231"/>
        <end position="249"/>
    </location>
</feature>
<protein>
    <submittedName>
        <fullName evidence="9">DHA2 family efflux MFS transporter permease subunit</fullName>
    </submittedName>
</protein>
<feature type="transmembrane region" description="Helical" evidence="7">
    <location>
        <begin position="12"/>
        <end position="31"/>
    </location>
</feature>
<evidence type="ECO:0000256" key="3">
    <source>
        <dbReference type="ARBA" id="ARBA00022475"/>
    </source>
</evidence>
<dbReference type="InterPro" id="IPR004638">
    <property type="entry name" value="EmrB-like"/>
</dbReference>
<feature type="transmembrane region" description="Helical" evidence="7">
    <location>
        <begin position="336"/>
        <end position="356"/>
    </location>
</feature>
<proteinExistence type="predicted"/>
<keyword evidence="2" id="KW-0813">Transport</keyword>
<feature type="transmembrane region" description="Helical" evidence="7">
    <location>
        <begin position="140"/>
        <end position="161"/>
    </location>
</feature>
<dbReference type="InterPro" id="IPR036259">
    <property type="entry name" value="MFS_trans_sf"/>
</dbReference>
<gene>
    <name evidence="9" type="ORF">GPZ80_12090</name>
</gene>
<feature type="transmembrane region" description="Helical" evidence="7">
    <location>
        <begin position="198"/>
        <end position="219"/>
    </location>
</feature>
<keyword evidence="10" id="KW-1185">Reference proteome</keyword>
<keyword evidence="3" id="KW-1003">Cell membrane</keyword>
<dbReference type="InterPro" id="IPR005829">
    <property type="entry name" value="Sugar_transporter_CS"/>
</dbReference>
<feature type="transmembrane region" description="Helical" evidence="7">
    <location>
        <begin position="362"/>
        <end position="388"/>
    </location>
</feature>
<evidence type="ECO:0000256" key="4">
    <source>
        <dbReference type="ARBA" id="ARBA00022692"/>
    </source>
</evidence>
<evidence type="ECO:0000259" key="8">
    <source>
        <dbReference type="PROSITE" id="PS50850"/>
    </source>
</evidence>
<feature type="transmembrane region" description="Helical" evidence="7">
    <location>
        <begin position="106"/>
        <end position="128"/>
    </location>
</feature>
<dbReference type="Gene3D" id="1.20.1250.20">
    <property type="entry name" value="MFS general substrate transporter like domains"/>
    <property type="match status" value="2"/>
</dbReference>
<accession>A0ABR7L5Q6</accession>
<dbReference type="InterPro" id="IPR020846">
    <property type="entry name" value="MFS_dom"/>
</dbReference>
<dbReference type="InterPro" id="IPR011701">
    <property type="entry name" value="MFS"/>
</dbReference>
<dbReference type="PRINTS" id="PR01036">
    <property type="entry name" value="TCRTETB"/>
</dbReference>
<dbReference type="SUPFAM" id="SSF103473">
    <property type="entry name" value="MFS general substrate transporter"/>
    <property type="match status" value="1"/>
</dbReference>
<feature type="domain" description="Major facilitator superfamily (MFS) profile" evidence="8">
    <location>
        <begin position="14"/>
        <end position="462"/>
    </location>
</feature>
<evidence type="ECO:0000256" key="1">
    <source>
        <dbReference type="ARBA" id="ARBA00004651"/>
    </source>
</evidence>
<name>A0ABR7L5Q6_9PSEU</name>
<dbReference type="Pfam" id="PF07690">
    <property type="entry name" value="MFS_1"/>
    <property type="match status" value="1"/>
</dbReference>
<evidence type="ECO:0000313" key="10">
    <source>
        <dbReference type="Proteomes" id="UP000734823"/>
    </source>
</evidence>
<feature type="transmembrane region" description="Helical" evidence="7">
    <location>
        <begin position="167"/>
        <end position="186"/>
    </location>
</feature>
<comment type="caution">
    <text evidence="9">The sequence shown here is derived from an EMBL/GenBank/DDBJ whole genome shotgun (WGS) entry which is preliminary data.</text>
</comment>
<dbReference type="Proteomes" id="UP000734823">
    <property type="component" value="Unassembled WGS sequence"/>
</dbReference>
<evidence type="ECO:0000256" key="7">
    <source>
        <dbReference type="SAM" id="Phobius"/>
    </source>
</evidence>
<evidence type="ECO:0000256" key="2">
    <source>
        <dbReference type="ARBA" id="ARBA00022448"/>
    </source>
</evidence>
<feature type="transmembrane region" description="Helical" evidence="7">
    <location>
        <begin position="270"/>
        <end position="291"/>
    </location>
</feature>
<keyword evidence="6 7" id="KW-0472">Membrane</keyword>
<evidence type="ECO:0000256" key="6">
    <source>
        <dbReference type="ARBA" id="ARBA00023136"/>
    </source>
</evidence>